<dbReference type="Gene3D" id="2.60.120.260">
    <property type="entry name" value="Galactose-binding domain-like"/>
    <property type="match status" value="1"/>
</dbReference>
<dbReference type="EMBL" id="QGNW01002601">
    <property type="protein sequence ID" value="RVW15421.1"/>
    <property type="molecule type" value="Genomic_DNA"/>
</dbReference>
<dbReference type="InterPro" id="IPR043159">
    <property type="entry name" value="Lectin_gal-bd_sf"/>
</dbReference>
<evidence type="ECO:0000313" key="4">
    <source>
        <dbReference type="EMBL" id="RVW15421.1"/>
    </source>
</evidence>
<evidence type="ECO:0000256" key="2">
    <source>
        <dbReference type="ARBA" id="ARBA00023295"/>
    </source>
</evidence>
<evidence type="ECO:0000259" key="3">
    <source>
        <dbReference type="PROSITE" id="PS50228"/>
    </source>
</evidence>
<reference evidence="4 5" key="1">
    <citation type="journal article" date="2018" name="PLoS Genet.">
        <title>Population sequencing reveals clonal diversity and ancestral inbreeding in the grapevine cultivar Chardonnay.</title>
        <authorList>
            <person name="Roach M.J."/>
            <person name="Johnson D.L."/>
            <person name="Bohlmann J."/>
            <person name="van Vuuren H.J."/>
            <person name="Jones S.J."/>
            <person name="Pretorius I.S."/>
            <person name="Schmidt S.A."/>
            <person name="Borneman A.R."/>
        </authorList>
    </citation>
    <scope>NUCLEOTIDE SEQUENCE [LARGE SCALE GENOMIC DNA]</scope>
    <source>
        <strain evidence="5">cv. Chardonnay</strain>
        <tissue evidence="4">Leaf</tissue>
    </source>
</reference>
<dbReference type="PANTHER" id="PTHR23421">
    <property type="entry name" value="BETA-GALACTOSIDASE RELATED"/>
    <property type="match status" value="1"/>
</dbReference>
<dbReference type="InterPro" id="IPR008979">
    <property type="entry name" value="Galactose-bd-like_sf"/>
</dbReference>
<accession>A0A438BWP5</accession>
<dbReference type="GO" id="GO:0005975">
    <property type="term" value="P:carbohydrate metabolic process"/>
    <property type="evidence" value="ECO:0007669"/>
    <property type="project" value="InterPro"/>
</dbReference>
<proteinExistence type="predicted"/>
<dbReference type="GO" id="GO:0004565">
    <property type="term" value="F:beta-galactosidase activity"/>
    <property type="evidence" value="ECO:0007669"/>
    <property type="project" value="UniProtKB-ARBA"/>
</dbReference>
<dbReference type="PROSITE" id="PS50228">
    <property type="entry name" value="SUEL_LECTIN"/>
    <property type="match status" value="1"/>
</dbReference>
<comment type="caution">
    <text evidence="4">The sequence shown here is derived from an EMBL/GenBank/DDBJ whole genome shotgun (WGS) entry which is preliminary data.</text>
</comment>
<organism evidence="4 5">
    <name type="scientific">Vitis vinifera</name>
    <name type="common">Grape</name>
    <dbReference type="NCBI Taxonomy" id="29760"/>
    <lineage>
        <taxon>Eukaryota</taxon>
        <taxon>Viridiplantae</taxon>
        <taxon>Streptophyta</taxon>
        <taxon>Embryophyta</taxon>
        <taxon>Tracheophyta</taxon>
        <taxon>Spermatophyta</taxon>
        <taxon>Magnoliopsida</taxon>
        <taxon>eudicotyledons</taxon>
        <taxon>Gunneridae</taxon>
        <taxon>Pentapetalae</taxon>
        <taxon>rosids</taxon>
        <taxon>Vitales</taxon>
        <taxon>Vitaceae</taxon>
        <taxon>Viteae</taxon>
        <taxon>Vitis</taxon>
    </lineage>
</organism>
<gene>
    <name evidence="4" type="primary">BGAL9_6</name>
    <name evidence="4" type="ORF">CK203_082617</name>
</gene>
<dbReference type="Gene3D" id="2.60.120.740">
    <property type="match status" value="1"/>
</dbReference>
<protein>
    <submittedName>
        <fullName evidence="4">Beta-galactosidase 9</fullName>
    </submittedName>
</protein>
<dbReference type="GO" id="GO:0030246">
    <property type="term" value="F:carbohydrate binding"/>
    <property type="evidence" value="ECO:0007669"/>
    <property type="project" value="InterPro"/>
</dbReference>
<keyword evidence="1" id="KW-0378">Hydrolase</keyword>
<dbReference type="Pfam" id="PF21467">
    <property type="entry name" value="BetaGal_gal-bd"/>
    <property type="match status" value="1"/>
</dbReference>
<dbReference type="InterPro" id="IPR000922">
    <property type="entry name" value="Lectin_gal-bd_dom"/>
</dbReference>
<dbReference type="Proteomes" id="UP000288805">
    <property type="component" value="Unassembled WGS sequence"/>
</dbReference>
<dbReference type="InterPro" id="IPR001944">
    <property type="entry name" value="Glycoside_Hdrlase_35"/>
</dbReference>
<evidence type="ECO:0000313" key="5">
    <source>
        <dbReference type="Proteomes" id="UP000288805"/>
    </source>
</evidence>
<feature type="domain" description="SUEL-type lectin" evidence="3">
    <location>
        <begin position="187"/>
        <end position="277"/>
    </location>
</feature>
<dbReference type="SUPFAM" id="SSF49785">
    <property type="entry name" value="Galactose-binding domain-like"/>
    <property type="match status" value="1"/>
</dbReference>
<dbReference type="Pfam" id="PF02140">
    <property type="entry name" value="SUEL_Lectin"/>
    <property type="match status" value="1"/>
</dbReference>
<dbReference type="InterPro" id="IPR048913">
    <property type="entry name" value="BetaGal_gal-bd"/>
</dbReference>
<evidence type="ECO:0000256" key="1">
    <source>
        <dbReference type="ARBA" id="ARBA00022801"/>
    </source>
</evidence>
<keyword evidence="2" id="KW-0326">Glycosidase</keyword>
<dbReference type="CDD" id="cd22842">
    <property type="entry name" value="Gal_Rha_Lectin_BGal"/>
    <property type="match status" value="1"/>
</dbReference>
<sequence length="287" mass="31636">MVQNYGAFLEKDGAGFKGQVKLTGFKNGEIDLSEYSWTYQVHFISSRYLLLYLIDLILWQSVAGMTFFDAPNGENPVALDLGSMGKGQAWVNGHHIGRYWTRVAPKDGCGKCDYRGHYHTSKYHIPRSWLQASNNLLVLFEETGGKPFEISVKSRSTQTICAEVSESHYPSLQNWSPSDFIDQNSKNKMTPEMHLQCDDGHTISSIEFASYGTPQGKCGNYSCECTDTHDSFLTEGSNLYAACQGKGSCVIRILNSAFGGDPCRGIVKTLAVEAKCAPSSTTSSSQL</sequence>
<dbReference type="AlphaFoldDB" id="A0A438BWP5"/>
<name>A0A438BWP5_VITVI</name>